<evidence type="ECO:0000259" key="1">
    <source>
        <dbReference type="Pfam" id="PF13649"/>
    </source>
</evidence>
<keyword evidence="2" id="KW-0808">Transferase</keyword>
<dbReference type="SUPFAM" id="SSF53335">
    <property type="entry name" value="S-adenosyl-L-methionine-dependent methyltransferases"/>
    <property type="match status" value="1"/>
</dbReference>
<comment type="caution">
    <text evidence="2">The sequence shown here is derived from an EMBL/GenBank/DDBJ whole genome shotgun (WGS) entry which is preliminary data.</text>
</comment>
<gene>
    <name evidence="2" type="ORF">ATL42_2188</name>
</gene>
<evidence type="ECO:0000313" key="2">
    <source>
        <dbReference type="EMBL" id="PFG34282.1"/>
    </source>
</evidence>
<dbReference type="AlphaFoldDB" id="A0A2A9E7S3"/>
<evidence type="ECO:0000313" key="3">
    <source>
        <dbReference type="Proteomes" id="UP000225548"/>
    </source>
</evidence>
<feature type="domain" description="Methyltransferase" evidence="1">
    <location>
        <begin position="57"/>
        <end position="107"/>
    </location>
</feature>
<accession>A0A2A9E7S3</accession>
<dbReference type="InterPro" id="IPR041698">
    <property type="entry name" value="Methyltransf_25"/>
</dbReference>
<proteinExistence type="predicted"/>
<dbReference type="EMBL" id="PDJG01000001">
    <property type="protein sequence ID" value="PFG34282.1"/>
    <property type="molecule type" value="Genomic_DNA"/>
</dbReference>
<dbReference type="RefSeq" id="WP_098455340.1">
    <property type="nucleotide sequence ID" value="NZ_PDJG01000001.1"/>
</dbReference>
<protein>
    <submittedName>
        <fullName evidence="2">Methyltransferase family protein</fullName>
    </submittedName>
</protein>
<dbReference type="Gene3D" id="3.40.50.150">
    <property type="entry name" value="Vaccinia Virus protein VP39"/>
    <property type="match status" value="1"/>
</dbReference>
<name>A0A2A9E7S3_9MICO</name>
<keyword evidence="3" id="KW-1185">Reference proteome</keyword>
<dbReference type="GO" id="GO:0008168">
    <property type="term" value="F:methyltransferase activity"/>
    <property type="evidence" value="ECO:0007669"/>
    <property type="project" value="UniProtKB-KW"/>
</dbReference>
<sequence length="219" mass="22737">MSVGVGFASVFTDALRGEACTIVGMAPEPQIMPVHRWVSTADASDRAVLAHCTGATIDLGCGPGRMAEHLVGRGVVVLGVDLVPEAVEQTRARGVRALQADMFGPLPGEGRWSTALLADGNVGVGGDPLRLLRRVRGLIAVGGRIVVDLAPPGTGLQVHTVRLRTGDRQSRPFPWAVLGVDALASVAASAGLEVDAVHDHDGRWVALLSRGPEEPACLA</sequence>
<organism evidence="2 3">
    <name type="scientific">Sanguibacter antarcticus</name>
    <dbReference type="NCBI Taxonomy" id="372484"/>
    <lineage>
        <taxon>Bacteria</taxon>
        <taxon>Bacillati</taxon>
        <taxon>Actinomycetota</taxon>
        <taxon>Actinomycetes</taxon>
        <taxon>Micrococcales</taxon>
        <taxon>Sanguibacteraceae</taxon>
        <taxon>Sanguibacter</taxon>
    </lineage>
</organism>
<keyword evidence="2" id="KW-0489">Methyltransferase</keyword>
<reference evidence="2 3" key="1">
    <citation type="submission" date="2017-10" db="EMBL/GenBank/DDBJ databases">
        <title>Sequencing the genomes of 1000 actinobacteria strains.</title>
        <authorList>
            <person name="Klenk H.-P."/>
        </authorList>
    </citation>
    <scope>NUCLEOTIDE SEQUENCE [LARGE SCALE GENOMIC DNA]</scope>
    <source>
        <strain evidence="2 3">DSM 18966</strain>
    </source>
</reference>
<dbReference type="GO" id="GO:0032259">
    <property type="term" value="P:methylation"/>
    <property type="evidence" value="ECO:0007669"/>
    <property type="project" value="UniProtKB-KW"/>
</dbReference>
<dbReference type="Pfam" id="PF13649">
    <property type="entry name" value="Methyltransf_25"/>
    <property type="match status" value="1"/>
</dbReference>
<dbReference type="InterPro" id="IPR029063">
    <property type="entry name" value="SAM-dependent_MTases_sf"/>
</dbReference>
<dbReference type="Proteomes" id="UP000225548">
    <property type="component" value="Unassembled WGS sequence"/>
</dbReference>